<evidence type="ECO:0000313" key="10">
    <source>
        <dbReference type="EMBL" id="EQD37820.1"/>
    </source>
</evidence>
<evidence type="ECO:0000256" key="8">
    <source>
        <dbReference type="ARBA" id="ARBA00023125"/>
    </source>
</evidence>
<dbReference type="GO" id="GO:0006271">
    <property type="term" value="P:DNA strand elongation involved in DNA replication"/>
    <property type="evidence" value="ECO:0007669"/>
    <property type="project" value="TreeGrafter"/>
</dbReference>
<evidence type="ECO:0000256" key="5">
    <source>
        <dbReference type="ARBA" id="ARBA00022695"/>
    </source>
</evidence>
<evidence type="ECO:0000256" key="7">
    <source>
        <dbReference type="ARBA" id="ARBA00022932"/>
    </source>
</evidence>
<dbReference type="GO" id="GO:0003677">
    <property type="term" value="F:DNA binding"/>
    <property type="evidence" value="ECO:0007669"/>
    <property type="project" value="UniProtKB-KW"/>
</dbReference>
<comment type="caution">
    <text evidence="10">The sequence shown here is derived from an EMBL/GenBank/DDBJ whole genome shotgun (WGS) entry which is preliminary data.</text>
</comment>
<dbReference type="EC" id="2.7.7.7" evidence="10"/>
<organism evidence="10">
    <name type="scientific">mine drainage metagenome</name>
    <dbReference type="NCBI Taxonomy" id="410659"/>
    <lineage>
        <taxon>unclassified sequences</taxon>
        <taxon>metagenomes</taxon>
        <taxon>ecological metagenomes</taxon>
    </lineage>
</organism>
<evidence type="ECO:0000256" key="2">
    <source>
        <dbReference type="ARBA" id="ARBA00010752"/>
    </source>
</evidence>
<accession>T1A7I6</accession>
<dbReference type="AlphaFoldDB" id="T1A7I6"/>
<dbReference type="PANTHER" id="PTHR30478">
    <property type="entry name" value="DNA POLYMERASE III SUBUNIT BETA"/>
    <property type="match status" value="1"/>
</dbReference>
<reference evidence="10" key="1">
    <citation type="submission" date="2013-08" db="EMBL/GenBank/DDBJ databases">
        <authorList>
            <person name="Mendez C."/>
            <person name="Richter M."/>
            <person name="Ferrer M."/>
            <person name="Sanchez J."/>
        </authorList>
    </citation>
    <scope>NUCLEOTIDE SEQUENCE</scope>
</reference>
<dbReference type="InterPro" id="IPR046938">
    <property type="entry name" value="DNA_clamp_sf"/>
</dbReference>
<dbReference type="Pfam" id="PF00712">
    <property type="entry name" value="DNA_pol3_beta"/>
    <property type="match status" value="1"/>
</dbReference>
<evidence type="ECO:0000256" key="4">
    <source>
        <dbReference type="ARBA" id="ARBA00022679"/>
    </source>
</evidence>
<keyword evidence="5 10" id="KW-0548">Nucleotidyltransferase</keyword>
<dbReference type="GO" id="GO:0005737">
    <property type="term" value="C:cytoplasm"/>
    <property type="evidence" value="ECO:0007669"/>
    <property type="project" value="UniProtKB-SubCell"/>
</dbReference>
<dbReference type="SUPFAM" id="SSF55979">
    <property type="entry name" value="DNA clamp"/>
    <property type="match status" value="1"/>
</dbReference>
<proteinExistence type="inferred from homology"/>
<dbReference type="EMBL" id="AUZX01012780">
    <property type="protein sequence ID" value="EQD37820.1"/>
    <property type="molecule type" value="Genomic_DNA"/>
</dbReference>
<dbReference type="PANTHER" id="PTHR30478:SF0">
    <property type="entry name" value="BETA SLIDING CLAMP"/>
    <property type="match status" value="1"/>
</dbReference>
<dbReference type="GO" id="GO:0003887">
    <property type="term" value="F:DNA-directed DNA polymerase activity"/>
    <property type="evidence" value="ECO:0007669"/>
    <property type="project" value="UniProtKB-KW"/>
</dbReference>
<gene>
    <name evidence="10" type="ORF">B1A_17374</name>
</gene>
<keyword evidence="3" id="KW-0963">Cytoplasm</keyword>
<evidence type="ECO:0000256" key="1">
    <source>
        <dbReference type="ARBA" id="ARBA00004496"/>
    </source>
</evidence>
<evidence type="ECO:0000256" key="6">
    <source>
        <dbReference type="ARBA" id="ARBA00022705"/>
    </source>
</evidence>
<keyword evidence="7" id="KW-0239">DNA-directed DNA polymerase</keyword>
<dbReference type="CDD" id="cd00140">
    <property type="entry name" value="beta_clamp"/>
    <property type="match status" value="1"/>
</dbReference>
<keyword evidence="8" id="KW-0238">DNA-binding</keyword>
<dbReference type="InterPro" id="IPR001001">
    <property type="entry name" value="DNA_polIII_beta"/>
</dbReference>
<comment type="similarity">
    <text evidence="2">Belongs to the beta sliding clamp family.</text>
</comment>
<evidence type="ECO:0000259" key="9">
    <source>
        <dbReference type="Pfam" id="PF00712"/>
    </source>
</evidence>
<dbReference type="Gene3D" id="3.10.150.10">
    <property type="entry name" value="DNA Polymerase III, subunit A, domain 2"/>
    <property type="match status" value="1"/>
</dbReference>
<comment type="subcellular location">
    <subcellularLocation>
        <location evidence="1">Cytoplasm</location>
    </subcellularLocation>
</comment>
<feature type="non-terminal residue" evidence="10">
    <location>
        <position position="85"/>
    </location>
</feature>
<keyword evidence="4 10" id="KW-0808">Transferase</keyword>
<evidence type="ECO:0000256" key="3">
    <source>
        <dbReference type="ARBA" id="ARBA00022490"/>
    </source>
</evidence>
<reference evidence="10" key="2">
    <citation type="journal article" date="2014" name="ISME J.">
        <title>Microbial stratification in low pH oxic and suboxic macroscopic growths along an acid mine drainage.</title>
        <authorList>
            <person name="Mendez-Garcia C."/>
            <person name="Mesa V."/>
            <person name="Sprenger R.R."/>
            <person name="Richter M."/>
            <person name="Diez M.S."/>
            <person name="Solano J."/>
            <person name="Bargiela R."/>
            <person name="Golyshina O.V."/>
            <person name="Manteca A."/>
            <person name="Ramos J.L."/>
            <person name="Gallego J.R."/>
            <person name="Llorente I."/>
            <person name="Martins Dos Santos V.A."/>
            <person name="Jensen O.N."/>
            <person name="Pelaez A.I."/>
            <person name="Sanchez J."/>
            <person name="Ferrer M."/>
        </authorList>
    </citation>
    <scope>NUCLEOTIDE SEQUENCE</scope>
</reference>
<keyword evidence="6" id="KW-0235">DNA replication</keyword>
<name>T1A7I6_9ZZZZ</name>
<sequence length="85" mass="9145">MNITVKRESILKPVLAVLGVVERKQTMPILSNILINISNNSISATGTDLEVELVAIESHTGATGQLETTVPGRKFADILRSFPEG</sequence>
<dbReference type="InterPro" id="IPR022634">
    <property type="entry name" value="DNA_polIII_beta_N"/>
</dbReference>
<dbReference type="GO" id="GO:0008408">
    <property type="term" value="F:3'-5' exonuclease activity"/>
    <property type="evidence" value="ECO:0007669"/>
    <property type="project" value="InterPro"/>
</dbReference>
<feature type="domain" description="DNA polymerase III beta sliding clamp N-terminal" evidence="9">
    <location>
        <begin position="1"/>
        <end position="84"/>
    </location>
</feature>
<dbReference type="GO" id="GO:0009360">
    <property type="term" value="C:DNA polymerase III complex"/>
    <property type="evidence" value="ECO:0007669"/>
    <property type="project" value="InterPro"/>
</dbReference>
<protein>
    <submittedName>
        <fullName evidence="10">DNA polymerase III, beta chain</fullName>
        <ecNumber evidence="10">2.7.7.7</ecNumber>
    </submittedName>
</protein>